<dbReference type="RefSeq" id="XP_056524514.1">
    <property type="nucleotide sequence ID" value="XM_056662401.1"/>
</dbReference>
<name>A0A9W9HAN0_9EURO</name>
<comment type="caution">
    <text evidence="2">The sequence shown here is derived from an EMBL/GenBank/DDBJ whole genome shotgun (WGS) entry which is preliminary data.</text>
</comment>
<reference evidence="2" key="1">
    <citation type="submission" date="2022-11" db="EMBL/GenBank/DDBJ databases">
        <authorList>
            <person name="Petersen C."/>
        </authorList>
    </citation>
    <scope>NUCLEOTIDE SEQUENCE</scope>
    <source>
        <strain evidence="2">IBT 22155</strain>
    </source>
</reference>
<dbReference type="OrthoDB" id="10380622at2759"/>
<feature type="compositionally biased region" description="Acidic residues" evidence="1">
    <location>
        <begin position="82"/>
        <end position="92"/>
    </location>
</feature>
<dbReference type="AlphaFoldDB" id="A0A9W9HAN0"/>
<evidence type="ECO:0000313" key="3">
    <source>
        <dbReference type="Proteomes" id="UP001149079"/>
    </source>
</evidence>
<dbReference type="EMBL" id="JAPQKL010000002">
    <property type="protein sequence ID" value="KAJ5142870.1"/>
    <property type="molecule type" value="Genomic_DNA"/>
</dbReference>
<protein>
    <submittedName>
        <fullName evidence="2">Uncharacterized protein</fullName>
    </submittedName>
</protein>
<proteinExistence type="predicted"/>
<sequence>MPRRPKRQEKMASSTASAAVARSPLTRVPERTSDRQEGSMARGSFTAIDATSHEGSMARPFTATDETSHEGSIVPISYPFSDESDIAEDQESQLEVSQLPAVDNAHGKDDKTSRGKKRRKNFIAPSDAEDYEAVDNIIRQRLLDKLRWKFLCSLTKEGYEELIYDVLEERNEHTYEFMEVNGPRKNAA</sequence>
<organism evidence="2 3">
    <name type="scientific">Penicillium bovifimosum</name>
    <dbReference type="NCBI Taxonomy" id="126998"/>
    <lineage>
        <taxon>Eukaryota</taxon>
        <taxon>Fungi</taxon>
        <taxon>Dikarya</taxon>
        <taxon>Ascomycota</taxon>
        <taxon>Pezizomycotina</taxon>
        <taxon>Eurotiomycetes</taxon>
        <taxon>Eurotiomycetidae</taxon>
        <taxon>Eurotiales</taxon>
        <taxon>Aspergillaceae</taxon>
        <taxon>Penicillium</taxon>
    </lineage>
</organism>
<feature type="compositionally biased region" description="Basic and acidic residues" evidence="1">
    <location>
        <begin position="28"/>
        <end position="37"/>
    </location>
</feature>
<accession>A0A9W9HAN0</accession>
<reference evidence="2" key="2">
    <citation type="journal article" date="2023" name="IMA Fungus">
        <title>Comparative genomic study of the Penicillium genus elucidates a diverse pangenome and 15 lateral gene transfer events.</title>
        <authorList>
            <person name="Petersen C."/>
            <person name="Sorensen T."/>
            <person name="Nielsen M.R."/>
            <person name="Sondergaard T.E."/>
            <person name="Sorensen J.L."/>
            <person name="Fitzpatrick D.A."/>
            <person name="Frisvad J.C."/>
            <person name="Nielsen K.L."/>
        </authorList>
    </citation>
    <scope>NUCLEOTIDE SEQUENCE</scope>
    <source>
        <strain evidence="2">IBT 22155</strain>
    </source>
</reference>
<dbReference type="Proteomes" id="UP001149079">
    <property type="component" value="Unassembled WGS sequence"/>
</dbReference>
<evidence type="ECO:0000256" key="1">
    <source>
        <dbReference type="SAM" id="MobiDB-lite"/>
    </source>
</evidence>
<feature type="compositionally biased region" description="Low complexity" evidence="1">
    <location>
        <begin position="12"/>
        <end position="23"/>
    </location>
</feature>
<keyword evidence="3" id="KW-1185">Reference proteome</keyword>
<feature type="region of interest" description="Disordered" evidence="1">
    <location>
        <begin position="1"/>
        <end position="121"/>
    </location>
</feature>
<dbReference type="GeneID" id="81401571"/>
<gene>
    <name evidence="2" type="ORF">N7515_001657</name>
</gene>
<evidence type="ECO:0000313" key="2">
    <source>
        <dbReference type="EMBL" id="KAJ5142870.1"/>
    </source>
</evidence>